<dbReference type="EMBL" id="QGMY01000006">
    <property type="protein sequence ID" value="PWR72897.1"/>
    <property type="molecule type" value="Genomic_DNA"/>
</dbReference>
<keyword evidence="1" id="KW-1133">Transmembrane helix</keyword>
<feature type="transmembrane region" description="Helical" evidence="1">
    <location>
        <begin position="400"/>
        <end position="422"/>
    </location>
</feature>
<reference evidence="2 3" key="1">
    <citation type="submission" date="2018-05" db="EMBL/GenBank/DDBJ databases">
        <title>Draft genome of Methanospirillum lacunae Ki8-1.</title>
        <authorList>
            <person name="Dueholm M.S."/>
            <person name="Nielsen P.H."/>
            <person name="Bakmann L.F."/>
            <person name="Otzen D.E."/>
        </authorList>
    </citation>
    <scope>NUCLEOTIDE SEQUENCE [LARGE SCALE GENOMIC DNA]</scope>
    <source>
        <strain evidence="2 3">Ki8-1</strain>
    </source>
</reference>
<dbReference type="NCBIfam" id="NF004703">
    <property type="entry name" value="PRK06041.1-1"/>
    <property type="match status" value="1"/>
</dbReference>
<gene>
    <name evidence="2" type="ORF">DK846_07525</name>
</gene>
<keyword evidence="3" id="KW-1185">Reference proteome</keyword>
<feature type="transmembrane region" description="Helical" evidence="1">
    <location>
        <begin position="195"/>
        <end position="214"/>
    </location>
</feature>
<dbReference type="AlphaFoldDB" id="A0A2V2N9B3"/>
<feature type="transmembrane region" description="Helical" evidence="1">
    <location>
        <begin position="235"/>
        <end position="253"/>
    </location>
</feature>
<keyword evidence="2" id="KW-0969">Cilium</keyword>
<name>A0A2V2N9B3_9EURY</name>
<evidence type="ECO:0000313" key="2">
    <source>
        <dbReference type="EMBL" id="PWR72897.1"/>
    </source>
</evidence>
<keyword evidence="2" id="KW-0282">Flagellum</keyword>
<feature type="transmembrane region" description="Helical" evidence="1">
    <location>
        <begin position="499"/>
        <end position="526"/>
    </location>
</feature>
<protein>
    <submittedName>
        <fullName evidence="2">Flagellar assembly protein FlaJ</fullName>
    </submittedName>
</protein>
<dbReference type="PANTHER" id="PTHR35402">
    <property type="entry name" value="INTEGRAL MEMBRANE PROTEIN-RELATED"/>
    <property type="match status" value="1"/>
</dbReference>
<evidence type="ECO:0000313" key="3">
    <source>
        <dbReference type="Proteomes" id="UP000245657"/>
    </source>
</evidence>
<feature type="transmembrane region" description="Helical" evidence="1">
    <location>
        <begin position="470"/>
        <end position="493"/>
    </location>
</feature>
<accession>A0A2V2N9B3</accession>
<keyword evidence="1" id="KW-0812">Transmembrane</keyword>
<proteinExistence type="predicted"/>
<dbReference type="PANTHER" id="PTHR35402:SF2">
    <property type="entry name" value="FLAGELLA ACCESSORY PROTEIN J"/>
    <property type="match status" value="1"/>
</dbReference>
<organism evidence="2 3">
    <name type="scientific">Methanospirillum lacunae</name>
    <dbReference type="NCBI Taxonomy" id="668570"/>
    <lineage>
        <taxon>Archaea</taxon>
        <taxon>Methanobacteriati</taxon>
        <taxon>Methanobacteriota</taxon>
        <taxon>Stenosarchaea group</taxon>
        <taxon>Methanomicrobia</taxon>
        <taxon>Methanomicrobiales</taxon>
        <taxon>Methanospirillaceae</taxon>
        <taxon>Methanospirillum</taxon>
    </lineage>
</organism>
<comment type="caution">
    <text evidence="2">The sequence shown here is derived from an EMBL/GenBank/DDBJ whole genome shotgun (WGS) entry which is preliminary data.</text>
</comment>
<sequence length="534" mass="59006">MVFESLLDRIRQSNNGTIPFEGTVLAFRAKLFKFFVEDKMMGSDLLFMLTYMAAIITANASRPEIFAYTGARREYVSTKYIHRADILVKRWGYSYVEALVNVAKKIENEMLFSMVNRYANAIESGVPDEDFLTRELDTIRNVYRSTYEQGLEMLKKWGDAYVSMLFSGSLVGIIIMVSIAIYAPENVQGTLSVSYLIIFSISVLGITTMYKAVPGDPKTHGLSQGSPEQNMIHRMERKVVPILAVIVLLLLLLGMNYGLILMLIGMLLFPLGVIGFIDDGNITLRDAEFPTFIRSVGAIQGGKGTTMAPALADIDKKSLKYLEPLVNGVYTKLNLGLSDKQSWQRFINDSGSYLIYKYLNIYRDSIQIGGKADKIGEIVSSSMLDQVLLREHRHTLSMGFIVLLVPMHAMMVGIFLFLFHILVTMSDAITAKMATLGETSAALTAGQGASIASAVSGSLFVFANFDAKVIGTYVVITITMLTIANIFAGKVVYGGDRSLIYFFASLLCATTGIIYIIAPIMIGIFFKIPTFEGV</sequence>
<feature type="transmembrane region" description="Helical" evidence="1">
    <location>
        <begin position="442"/>
        <end position="463"/>
    </location>
</feature>
<evidence type="ECO:0000256" key="1">
    <source>
        <dbReference type="SAM" id="Phobius"/>
    </source>
</evidence>
<dbReference type="InterPro" id="IPR056569">
    <property type="entry name" value="ArlJ-like"/>
</dbReference>
<keyword evidence="1" id="KW-0472">Membrane</keyword>
<keyword evidence="2" id="KW-0966">Cell projection</keyword>
<dbReference type="Proteomes" id="UP000245657">
    <property type="component" value="Unassembled WGS sequence"/>
</dbReference>
<feature type="transmembrane region" description="Helical" evidence="1">
    <location>
        <begin position="161"/>
        <end position="183"/>
    </location>
</feature>